<dbReference type="InterPro" id="IPR054173">
    <property type="entry name" value="ThiI_fer"/>
</dbReference>
<dbReference type="InterPro" id="IPR014729">
    <property type="entry name" value="Rossmann-like_a/b/a_fold"/>
</dbReference>
<evidence type="ECO:0000256" key="15">
    <source>
        <dbReference type="ARBA" id="ARBA00071867"/>
    </source>
</evidence>
<dbReference type="InterPro" id="IPR049961">
    <property type="entry name" value="ThiI_N"/>
</dbReference>
<dbReference type="GO" id="GO:0140741">
    <property type="term" value="F:tRNA-uracil-4 sulfurtransferase activity"/>
    <property type="evidence" value="ECO:0007669"/>
    <property type="project" value="UniProtKB-EC"/>
</dbReference>
<dbReference type="PROSITE" id="PS51165">
    <property type="entry name" value="THUMP"/>
    <property type="match status" value="1"/>
</dbReference>
<evidence type="ECO:0000256" key="3">
    <source>
        <dbReference type="ARBA" id="ARBA00022490"/>
    </source>
</evidence>
<keyword evidence="8 19" id="KW-0694">RNA-binding</keyword>
<dbReference type="InterPro" id="IPR050102">
    <property type="entry name" value="tRNA_sulfurtransferase_ThiI"/>
</dbReference>
<dbReference type="InterPro" id="IPR004114">
    <property type="entry name" value="THUMP_dom"/>
</dbReference>
<dbReference type="CDD" id="cd11716">
    <property type="entry name" value="THUMP_ThiI"/>
    <property type="match status" value="1"/>
</dbReference>
<protein>
    <recommendedName>
        <fullName evidence="15 19">Probable tRNA sulfurtransferase</fullName>
        <ecNumber evidence="14 19">2.8.1.4</ecNumber>
    </recommendedName>
    <alternativeName>
        <fullName evidence="16 19">Sulfur carrier protein ThiS sulfurtransferase</fullName>
    </alternativeName>
    <alternativeName>
        <fullName evidence="17 19">Thiamine biosynthesis protein ThiI</fullName>
    </alternativeName>
    <alternativeName>
        <fullName evidence="18 19">tRNA 4-thiouridine synthase</fullName>
    </alternativeName>
</protein>
<dbReference type="HAMAP" id="MF_00021">
    <property type="entry name" value="ThiI"/>
    <property type="match status" value="1"/>
</dbReference>
<evidence type="ECO:0000256" key="17">
    <source>
        <dbReference type="ARBA" id="ARBA00077849"/>
    </source>
</evidence>
<evidence type="ECO:0000256" key="9">
    <source>
        <dbReference type="ARBA" id="ARBA00022977"/>
    </source>
</evidence>
<dbReference type="EC" id="2.8.1.4" evidence="14 19"/>
<dbReference type="PANTHER" id="PTHR43209">
    <property type="entry name" value="TRNA SULFURTRANSFERASE"/>
    <property type="match status" value="1"/>
</dbReference>
<comment type="catalytic activity">
    <reaction evidence="11 19">
        <text>[ThiS sulfur-carrier protein]-C-terminal Gly-Gly-AMP + S-sulfanyl-L-cysteinyl-[cysteine desulfurase] + AH2 = [ThiS sulfur-carrier protein]-C-terminal-Gly-aminoethanethioate + L-cysteinyl-[cysteine desulfurase] + A + AMP + 2 H(+)</text>
        <dbReference type="Rhea" id="RHEA:43340"/>
        <dbReference type="Rhea" id="RHEA-COMP:12157"/>
        <dbReference type="Rhea" id="RHEA-COMP:12158"/>
        <dbReference type="Rhea" id="RHEA-COMP:12910"/>
        <dbReference type="Rhea" id="RHEA-COMP:19908"/>
        <dbReference type="ChEBI" id="CHEBI:13193"/>
        <dbReference type="ChEBI" id="CHEBI:15378"/>
        <dbReference type="ChEBI" id="CHEBI:17499"/>
        <dbReference type="ChEBI" id="CHEBI:29950"/>
        <dbReference type="ChEBI" id="CHEBI:61963"/>
        <dbReference type="ChEBI" id="CHEBI:90618"/>
        <dbReference type="ChEBI" id="CHEBI:232372"/>
        <dbReference type="ChEBI" id="CHEBI:456215"/>
    </reaction>
</comment>
<evidence type="ECO:0000313" key="21">
    <source>
        <dbReference type="EMBL" id="BDR58291.1"/>
    </source>
</evidence>
<keyword evidence="9 19" id="KW-0784">Thiamine biosynthesis</keyword>
<dbReference type="Proteomes" id="UP001321861">
    <property type="component" value="Chromosome"/>
</dbReference>
<evidence type="ECO:0000313" key="22">
    <source>
        <dbReference type="Proteomes" id="UP001321861"/>
    </source>
</evidence>
<keyword evidence="3 19" id="KW-0963">Cytoplasm</keyword>
<evidence type="ECO:0000256" key="16">
    <source>
        <dbReference type="ARBA" id="ARBA00075337"/>
    </source>
</evidence>
<dbReference type="SMART" id="SM00981">
    <property type="entry name" value="THUMP"/>
    <property type="match status" value="1"/>
</dbReference>
<dbReference type="Pfam" id="PF22025">
    <property type="entry name" value="ThiI_fer"/>
    <property type="match status" value="1"/>
</dbReference>
<keyword evidence="6 19" id="KW-0547">Nucleotide-binding</keyword>
<dbReference type="GO" id="GO:0004810">
    <property type="term" value="F:CCA tRNA nucleotidyltransferase activity"/>
    <property type="evidence" value="ECO:0007669"/>
    <property type="project" value="InterPro"/>
</dbReference>
<dbReference type="InterPro" id="IPR003720">
    <property type="entry name" value="tRNA_STrfase"/>
</dbReference>
<dbReference type="Pfam" id="PF02926">
    <property type="entry name" value="THUMP"/>
    <property type="match status" value="1"/>
</dbReference>
<evidence type="ECO:0000256" key="11">
    <source>
        <dbReference type="ARBA" id="ARBA00052330"/>
    </source>
</evidence>
<evidence type="ECO:0000256" key="7">
    <source>
        <dbReference type="ARBA" id="ARBA00022840"/>
    </source>
</evidence>
<dbReference type="GO" id="GO:0009229">
    <property type="term" value="P:thiamine diphosphate biosynthetic process"/>
    <property type="evidence" value="ECO:0007669"/>
    <property type="project" value="UniProtKB-UniRule"/>
</dbReference>
<dbReference type="Pfam" id="PF02568">
    <property type="entry name" value="ThiI"/>
    <property type="match status" value="1"/>
</dbReference>
<dbReference type="SUPFAM" id="SSF143437">
    <property type="entry name" value="THUMP domain-like"/>
    <property type="match status" value="1"/>
</dbReference>
<dbReference type="RefSeq" id="WP_317636204.1">
    <property type="nucleotide sequence ID" value="NZ_AP026802.1"/>
</dbReference>
<feature type="binding site" evidence="19">
    <location>
        <begin position="207"/>
        <end position="208"/>
    </location>
    <ligand>
        <name>ATP</name>
        <dbReference type="ChEBI" id="CHEBI:30616"/>
    </ligand>
</feature>
<feature type="binding site" evidence="19">
    <location>
        <begin position="182"/>
        <end position="183"/>
    </location>
    <ligand>
        <name>ATP</name>
        <dbReference type="ChEBI" id="CHEBI:30616"/>
    </ligand>
</feature>
<feature type="binding site" evidence="19">
    <location>
        <position position="297"/>
    </location>
    <ligand>
        <name>ATP</name>
        <dbReference type="ChEBI" id="CHEBI:30616"/>
    </ligand>
</feature>
<dbReference type="Gene3D" id="3.30.2130.30">
    <property type="match status" value="1"/>
</dbReference>
<evidence type="ECO:0000256" key="18">
    <source>
        <dbReference type="ARBA" id="ARBA00080570"/>
    </source>
</evidence>
<comment type="subcellular location">
    <subcellularLocation>
        <location evidence="1 19">Cytoplasm</location>
    </subcellularLocation>
</comment>
<dbReference type="GO" id="GO:0009228">
    <property type="term" value="P:thiamine biosynthetic process"/>
    <property type="evidence" value="ECO:0007669"/>
    <property type="project" value="UniProtKB-KW"/>
</dbReference>
<accession>A0AAU9DIP8</accession>
<sequence length="406" mass="45827">MKYNELMIRYGELSTKGKNRGQFIEHLRRDVKTKLANFQVKVVTTRDHLHVILNDEDPEPIIKVLQTIFGIQNICEVVRVELSVDEIKAAALFIVNNTGQNALTFKVRTKRSNRDFLHGTFEMNNLIGDLILEKHPGLTVDVHDPDLELTIEIRSDAAYLYSKVIPGAHGMPAGTAGLVQVMLSGGIDSPVAAYLALKRGMRVEMIHFYSPPYTSPQALAKSKELTKKLIPFTGSRSVQFIAVPFAKIQENIKQKVPEGYLMTIQRRMMLRIADRIRELRHGLAIVTGESVGQVASQTLESMMAINDVTNTPVIRPLVSFDKNEIIKIAKDIDTFELSIMPFEDCCTIFAPPQPKTKPRLVQAQEYEKLIEVDELINDALEHLEITNIESDHNYLNGEEEQILNLL</sequence>
<dbReference type="InterPro" id="IPR020536">
    <property type="entry name" value="ThiI_AANH"/>
</dbReference>
<feature type="binding site" evidence="19">
    <location>
        <position position="266"/>
    </location>
    <ligand>
        <name>ATP</name>
        <dbReference type="ChEBI" id="CHEBI:30616"/>
    </ligand>
</feature>
<keyword evidence="7 19" id="KW-0067">ATP-binding</keyword>
<evidence type="ECO:0000256" key="6">
    <source>
        <dbReference type="ARBA" id="ARBA00022741"/>
    </source>
</evidence>
<comment type="function">
    <text evidence="12 19">Catalyzes the ATP-dependent transfer of a sulfur to tRNA to produce 4-thiouridine in position 8 of tRNAs, which functions as a near-UV photosensor. Also catalyzes the transfer of sulfur to the sulfur carrier protein ThiS, forming ThiS-thiocarboxylate. This is a step in the synthesis of thiazole, in the thiamine biosynthesis pathway. The sulfur is donated as persulfide by IscS.</text>
</comment>
<keyword evidence="22" id="KW-1185">Reference proteome</keyword>
<proteinExistence type="inferred from homology"/>
<dbReference type="GO" id="GO:0005829">
    <property type="term" value="C:cytosol"/>
    <property type="evidence" value="ECO:0007669"/>
    <property type="project" value="TreeGrafter"/>
</dbReference>
<dbReference type="KEGG" id="xap:XA3_07320"/>
<comment type="pathway">
    <text evidence="2 19">Cofactor biosynthesis; thiamine diphosphate biosynthesis.</text>
</comment>
<organism evidence="21 22">
    <name type="scientific">Xylocopilactobacillus apicola</name>
    <dbReference type="NCBI Taxonomy" id="2932184"/>
    <lineage>
        <taxon>Bacteria</taxon>
        <taxon>Bacillati</taxon>
        <taxon>Bacillota</taxon>
        <taxon>Bacilli</taxon>
        <taxon>Lactobacillales</taxon>
        <taxon>Lactobacillaceae</taxon>
        <taxon>Xylocopilactobacillus</taxon>
    </lineage>
</organism>
<evidence type="ECO:0000256" key="10">
    <source>
        <dbReference type="ARBA" id="ARBA00050570"/>
    </source>
</evidence>
<dbReference type="InterPro" id="IPR049962">
    <property type="entry name" value="THUMP_ThiI"/>
</dbReference>
<evidence type="ECO:0000256" key="1">
    <source>
        <dbReference type="ARBA" id="ARBA00004496"/>
    </source>
</evidence>
<dbReference type="AlphaFoldDB" id="A0AAU9DIP8"/>
<evidence type="ECO:0000256" key="5">
    <source>
        <dbReference type="ARBA" id="ARBA00022679"/>
    </source>
</evidence>
<dbReference type="EMBL" id="AP026802">
    <property type="protein sequence ID" value="BDR58291.1"/>
    <property type="molecule type" value="Genomic_DNA"/>
</dbReference>
<evidence type="ECO:0000256" key="14">
    <source>
        <dbReference type="ARBA" id="ARBA00066827"/>
    </source>
</evidence>
<feature type="domain" description="THUMP" evidence="20">
    <location>
        <begin position="59"/>
        <end position="164"/>
    </location>
</feature>
<dbReference type="Gene3D" id="3.40.50.620">
    <property type="entry name" value="HUPs"/>
    <property type="match status" value="1"/>
</dbReference>
<dbReference type="NCBIfam" id="TIGR00342">
    <property type="entry name" value="tRNA uracil 4-sulfurtransferase ThiI"/>
    <property type="match status" value="1"/>
</dbReference>
<evidence type="ECO:0000256" key="13">
    <source>
        <dbReference type="ARBA" id="ARBA00061472"/>
    </source>
</evidence>
<dbReference type="GO" id="GO:0005524">
    <property type="term" value="F:ATP binding"/>
    <property type="evidence" value="ECO:0007669"/>
    <property type="project" value="UniProtKB-UniRule"/>
</dbReference>
<evidence type="ECO:0000256" key="4">
    <source>
        <dbReference type="ARBA" id="ARBA00022555"/>
    </source>
</evidence>
<dbReference type="GO" id="GO:0000049">
    <property type="term" value="F:tRNA binding"/>
    <property type="evidence" value="ECO:0007669"/>
    <property type="project" value="UniProtKB-UniRule"/>
</dbReference>
<dbReference type="CDD" id="cd01712">
    <property type="entry name" value="PPase_ThiI"/>
    <property type="match status" value="1"/>
</dbReference>
<comment type="catalytic activity">
    <reaction evidence="10 19">
        <text>[ThiI sulfur-carrier protein]-S-sulfanyl-L-cysteine + a uridine in tRNA + 2 reduced [2Fe-2S]-[ferredoxin] + ATP + H(+) = [ThiI sulfur-carrier protein]-L-cysteine + a 4-thiouridine in tRNA + 2 oxidized [2Fe-2S]-[ferredoxin] + AMP + diphosphate</text>
        <dbReference type="Rhea" id="RHEA:24176"/>
        <dbReference type="Rhea" id="RHEA-COMP:10000"/>
        <dbReference type="Rhea" id="RHEA-COMP:10001"/>
        <dbReference type="Rhea" id="RHEA-COMP:13337"/>
        <dbReference type="Rhea" id="RHEA-COMP:13338"/>
        <dbReference type="Rhea" id="RHEA-COMP:13339"/>
        <dbReference type="Rhea" id="RHEA-COMP:13340"/>
        <dbReference type="ChEBI" id="CHEBI:15378"/>
        <dbReference type="ChEBI" id="CHEBI:29950"/>
        <dbReference type="ChEBI" id="CHEBI:30616"/>
        <dbReference type="ChEBI" id="CHEBI:33019"/>
        <dbReference type="ChEBI" id="CHEBI:33737"/>
        <dbReference type="ChEBI" id="CHEBI:33738"/>
        <dbReference type="ChEBI" id="CHEBI:61963"/>
        <dbReference type="ChEBI" id="CHEBI:65315"/>
        <dbReference type="ChEBI" id="CHEBI:136798"/>
        <dbReference type="ChEBI" id="CHEBI:456215"/>
        <dbReference type="EC" id="2.8.1.4"/>
    </reaction>
</comment>
<dbReference type="GO" id="GO:0002937">
    <property type="term" value="P:tRNA 4-thiouridine biosynthesis"/>
    <property type="evidence" value="ECO:0007669"/>
    <property type="project" value="TreeGrafter"/>
</dbReference>
<evidence type="ECO:0000259" key="20">
    <source>
        <dbReference type="PROSITE" id="PS51165"/>
    </source>
</evidence>
<keyword evidence="5 19" id="KW-0808">Transferase</keyword>
<reference evidence="21 22" key="1">
    <citation type="journal article" date="2023" name="Microbiol. Spectr.">
        <title>Symbiosis of Carpenter Bees with Uncharacterized Lactic Acid Bacteria Showing NAD Auxotrophy.</title>
        <authorList>
            <person name="Kawasaki S."/>
            <person name="Ozawa K."/>
            <person name="Mori T."/>
            <person name="Yamamoto A."/>
            <person name="Ito M."/>
            <person name="Ohkuma M."/>
            <person name="Sakamoto M."/>
            <person name="Matsutani M."/>
        </authorList>
    </citation>
    <scope>NUCLEOTIDE SEQUENCE [LARGE SCALE GENOMIC DNA]</scope>
    <source>
        <strain evidence="21 22">XA3</strain>
    </source>
</reference>
<keyword evidence="4 19" id="KW-0820">tRNA-binding</keyword>
<evidence type="ECO:0000256" key="12">
    <source>
        <dbReference type="ARBA" id="ARBA00058382"/>
    </source>
</evidence>
<dbReference type="FunFam" id="3.40.50.620:FF:000053">
    <property type="entry name" value="Probable tRNA sulfurtransferase"/>
    <property type="match status" value="1"/>
</dbReference>
<gene>
    <name evidence="19 21" type="primary">thiI</name>
    <name evidence="21" type="ORF">XA3_07320</name>
</gene>
<dbReference type="SUPFAM" id="SSF52402">
    <property type="entry name" value="Adenine nucleotide alpha hydrolases-like"/>
    <property type="match status" value="1"/>
</dbReference>
<name>A0AAU9DIP8_9LACO</name>
<dbReference type="PANTHER" id="PTHR43209:SF1">
    <property type="entry name" value="TRNA SULFURTRANSFERASE"/>
    <property type="match status" value="1"/>
</dbReference>
<evidence type="ECO:0000256" key="19">
    <source>
        <dbReference type="HAMAP-Rule" id="MF_00021"/>
    </source>
</evidence>
<comment type="similarity">
    <text evidence="13 19">Belongs to the ThiI family.</text>
</comment>
<evidence type="ECO:0000256" key="2">
    <source>
        <dbReference type="ARBA" id="ARBA00004948"/>
    </source>
</evidence>
<evidence type="ECO:0000256" key="8">
    <source>
        <dbReference type="ARBA" id="ARBA00022884"/>
    </source>
</evidence>
<dbReference type="GO" id="GO:0052837">
    <property type="term" value="P:thiazole biosynthetic process"/>
    <property type="evidence" value="ECO:0007669"/>
    <property type="project" value="TreeGrafter"/>
</dbReference>
<feature type="binding site" evidence="19">
    <location>
        <position position="288"/>
    </location>
    <ligand>
        <name>ATP</name>
        <dbReference type="ChEBI" id="CHEBI:30616"/>
    </ligand>
</feature>